<dbReference type="GO" id="GO:0034976">
    <property type="term" value="P:response to endoplasmic reticulum stress"/>
    <property type="evidence" value="ECO:0007669"/>
    <property type="project" value="TreeGrafter"/>
</dbReference>
<evidence type="ECO:0000313" key="3">
    <source>
        <dbReference type="EMBL" id="KDQ19485.1"/>
    </source>
</evidence>
<dbReference type="EMBL" id="KL198019">
    <property type="protein sequence ID" value="KDQ19485.1"/>
    <property type="molecule type" value="Genomic_DNA"/>
</dbReference>
<dbReference type="InterPro" id="IPR013766">
    <property type="entry name" value="Thioredoxin_domain"/>
</dbReference>
<dbReference type="HOGENOM" id="CLU_059951_1_0_1"/>
<evidence type="ECO:0000313" key="4">
    <source>
        <dbReference type="Proteomes" id="UP000027195"/>
    </source>
</evidence>
<dbReference type="GO" id="GO:0005788">
    <property type="term" value="C:endoplasmic reticulum lumen"/>
    <property type="evidence" value="ECO:0007669"/>
    <property type="project" value="TreeGrafter"/>
</dbReference>
<feature type="chain" id="PRO_5001641631" description="Thioredoxin domain-containing protein" evidence="1">
    <location>
        <begin position="23"/>
        <end position="254"/>
    </location>
</feature>
<keyword evidence="4" id="KW-1185">Reference proteome</keyword>
<accession>A0A067MXQ5</accession>
<dbReference type="PRINTS" id="PR00421">
    <property type="entry name" value="THIOREDOXIN"/>
</dbReference>
<dbReference type="PROSITE" id="PS00194">
    <property type="entry name" value="THIOREDOXIN_1"/>
    <property type="match status" value="1"/>
</dbReference>
<evidence type="ECO:0000259" key="2">
    <source>
        <dbReference type="PROSITE" id="PS51352"/>
    </source>
</evidence>
<dbReference type="STRING" id="930990.A0A067MXQ5"/>
<dbReference type="AlphaFoldDB" id="A0A067MXQ5"/>
<name>A0A067MXQ5_BOTB1</name>
<dbReference type="InterPro" id="IPR036249">
    <property type="entry name" value="Thioredoxin-like_sf"/>
</dbReference>
<dbReference type="SUPFAM" id="SSF52833">
    <property type="entry name" value="Thioredoxin-like"/>
    <property type="match status" value="1"/>
</dbReference>
<dbReference type="FunCoup" id="A0A067MXQ5">
    <property type="interactions" value="80"/>
</dbReference>
<sequence>MKLFALPTALALTAALPSLVTAGLFPSKGKVKMLNEPDFRKVLKQEKTSIVAFTAPWCGHCKNLAPEYIRAAESMSPLVAFYAVDCDDEANKRLCGEQGIQGFPTIKSFPRGGKGAAHTYNDERKAKKLAQWAESEIPLRVTSLKGKEAAEKWVEKERNLPRALLLTAQSRVPPLWKTLGNEFNKKIAFGAARDESGEISESFGVESGASDGKGKILIWKAGREDMVVYDGKLNYKALVEHFGDLVSGKPKDEL</sequence>
<dbReference type="Gene3D" id="3.40.30.10">
    <property type="entry name" value="Glutaredoxin"/>
    <property type="match status" value="2"/>
</dbReference>
<dbReference type="GO" id="GO:0015035">
    <property type="term" value="F:protein-disulfide reductase activity"/>
    <property type="evidence" value="ECO:0007669"/>
    <property type="project" value="TreeGrafter"/>
</dbReference>
<evidence type="ECO:0000256" key="1">
    <source>
        <dbReference type="SAM" id="SignalP"/>
    </source>
</evidence>
<reference evidence="4" key="1">
    <citation type="journal article" date="2014" name="Proc. Natl. Acad. Sci. U.S.A.">
        <title>Extensive sampling of basidiomycete genomes demonstrates inadequacy of the white-rot/brown-rot paradigm for wood decay fungi.</title>
        <authorList>
            <person name="Riley R."/>
            <person name="Salamov A.A."/>
            <person name="Brown D.W."/>
            <person name="Nagy L.G."/>
            <person name="Floudas D."/>
            <person name="Held B.W."/>
            <person name="Levasseur A."/>
            <person name="Lombard V."/>
            <person name="Morin E."/>
            <person name="Otillar R."/>
            <person name="Lindquist E.A."/>
            <person name="Sun H."/>
            <person name="LaButti K.M."/>
            <person name="Schmutz J."/>
            <person name="Jabbour D."/>
            <person name="Luo H."/>
            <person name="Baker S.E."/>
            <person name="Pisabarro A.G."/>
            <person name="Walton J.D."/>
            <person name="Blanchette R.A."/>
            <person name="Henrissat B."/>
            <person name="Martin F."/>
            <person name="Cullen D."/>
            <person name="Hibbett D.S."/>
            <person name="Grigoriev I.V."/>
        </authorList>
    </citation>
    <scope>NUCLEOTIDE SEQUENCE [LARGE SCALE GENOMIC DNA]</scope>
    <source>
        <strain evidence="4">FD-172 SS1</strain>
    </source>
</reference>
<organism evidence="3 4">
    <name type="scientific">Botryobasidium botryosum (strain FD-172 SS1)</name>
    <dbReference type="NCBI Taxonomy" id="930990"/>
    <lineage>
        <taxon>Eukaryota</taxon>
        <taxon>Fungi</taxon>
        <taxon>Dikarya</taxon>
        <taxon>Basidiomycota</taxon>
        <taxon>Agaricomycotina</taxon>
        <taxon>Agaricomycetes</taxon>
        <taxon>Cantharellales</taxon>
        <taxon>Botryobasidiaceae</taxon>
        <taxon>Botryobasidium</taxon>
    </lineage>
</organism>
<dbReference type="PANTHER" id="PTHR45815:SF3">
    <property type="entry name" value="PROTEIN DISULFIDE-ISOMERASE A6"/>
    <property type="match status" value="1"/>
</dbReference>
<feature type="domain" description="Thioredoxin" evidence="2">
    <location>
        <begin position="10"/>
        <end position="138"/>
    </location>
</feature>
<gene>
    <name evidence="3" type="ORF">BOTBODRAFT_126348</name>
</gene>
<dbReference type="PANTHER" id="PTHR45815">
    <property type="entry name" value="PROTEIN DISULFIDE-ISOMERASE A6"/>
    <property type="match status" value="1"/>
</dbReference>
<keyword evidence="1" id="KW-0732">Signal</keyword>
<dbReference type="Proteomes" id="UP000027195">
    <property type="component" value="Unassembled WGS sequence"/>
</dbReference>
<proteinExistence type="predicted"/>
<dbReference type="PROSITE" id="PS51352">
    <property type="entry name" value="THIOREDOXIN_2"/>
    <property type="match status" value="1"/>
</dbReference>
<dbReference type="InterPro" id="IPR017937">
    <property type="entry name" value="Thioredoxin_CS"/>
</dbReference>
<dbReference type="OrthoDB" id="427280at2759"/>
<feature type="signal peptide" evidence="1">
    <location>
        <begin position="1"/>
        <end position="22"/>
    </location>
</feature>
<protein>
    <recommendedName>
        <fullName evidence="2">Thioredoxin domain-containing protein</fullName>
    </recommendedName>
</protein>
<dbReference type="InParanoid" id="A0A067MXQ5"/>
<dbReference type="Pfam" id="PF00085">
    <property type="entry name" value="Thioredoxin"/>
    <property type="match status" value="1"/>
</dbReference>